<dbReference type="Proteomes" id="UP000184036">
    <property type="component" value="Unassembled WGS sequence"/>
</dbReference>
<dbReference type="AlphaFoldDB" id="A0A1M5JQY7"/>
<keyword evidence="2" id="KW-1185">Reference proteome</keyword>
<evidence type="ECO:0000313" key="2">
    <source>
        <dbReference type="Proteomes" id="UP000184036"/>
    </source>
</evidence>
<accession>A0A1M5JQY7</accession>
<gene>
    <name evidence="1" type="ORF">SAMN05444396_11224</name>
</gene>
<dbReference type="EMBL" id="FQWE01000012">
    <property type="protein sequence ID" value="SHG42938.1"/>
    <property type="molecule type" value="Genomic_DNA"/>
</dbReference>
<protein>
    <submittedName>
        <fullName evidence="1">Lycopene beta-cyclase</fullName>
    </submittedName>
</protein>
<proteinExistence type="predicted"/>
<dbReference type="STRING" id="271157.SAMN05444396_11224"/>
<dbReference type="InterPro" id="IPR036188">
    <property type="entry name" value="FAD/NAD-bd_sf"/>
</dbReference>
<dbReference type="Pfam" id="PF05834">
    <property type="entry name" value="Lycopene_cycl"/>
    <property type="match status" value="1"/>
</dbReference>
<name>A0A1M5JQY7_9FLAO</name>
<sequence>MLTTRKRGFFMSKSSTKNYICNVKHYNYIFTGAGLSALMTVYKMIQSGTFVDQSILLIDENTKKENDRTWCFWKTTDSIWENSISKKWDSALFANATFSRDLDLKPYHYNMVKGLDFYNQVFELIAKQANITFLNEKVLDINELENHVFVATPFENFTCDKVINSIYRKSEVENQTKYPLLQQHFIGWFIKSKEAVFNPERVTFMDFSVAQKGNTRFMYILPTSVNEALLEYTLFSEKLLKKEEYEQEIILYMKRLGITDYEIVDKEQGSIPMTCYPFWKKNTKKVLNIGTSGGWTKASTGYTFKSSDKKSTDLVTFLQKETDFRKFYNKTKFWFYDLLLLDVLYQKNELGALIFSSLFKKGNPDLIFKFLDEETSFWEDFQVIWKCPKKPFLRAIFNSVIRAIK</sequence>
<dbReference type="Gene3D" id="3.50.50.60">
    <property type="entry name" value="FAD/NAD(P)-binding domain"/>
    <property type="match status" value="1"/>
</dbReference>
<reference evidence="2" key="1">
    <citation type="submission" date="2016-11" db="EMBL/GenBank/DDBJ databases">
        <authorList>
            <person name="Varghese N."/>
            <person name="Submissions S."/>
        </authorList>
    </citation>
    <scope>NUCLEOTIDE SEQUENCE [LARGE SCALE GENOMIC DNA]</scope>
    <source>
        <strain evidence="2">DSM 19741</strain>
    </source>
</reference>
<evidence type="ECO:0000313" key="1">
    <source>
        <dbReference type="EMBL" id="SHG42938.1"/>
    </source>
</evidence>
<organism evidence="1 2">
    <name type="scientific">Flavobacterium segetis</name>
    <dbReference type="NCBI Taxonomy" id="271157"/>
    <lineage>
        <taxon>Bacteria</taxon>
        <taxon>Pseudomonadati</taxon>
        <taxon>Bacteroidota</taxon>
        <taxon>Flavobacteriia</taxon>
        <taxon>Flavobacteriales</taxon>
        <taxon>Flavobacteriaceae</taxon>
        <taxon>Flavobacterium</taxon>
    </lineage>
</organism>